<sequence>MRLRHPDGSLLHLAYCSNVHPADDLDGVAAQLERYTARVRERLDVPSLGVGLWVAAPAVADEAAADRLSEQLRKLSLEVVTLNGFPYKAFHADVVKTDVYWPHWAQDARREYTKGLARLLARLLPEDVEEGSISTLPLGWREGWGPAEQAESLRGLADVAAELERVERDTGKRVRLALEPEPGCTIETIAQACEALRGLAPDWIGVCLDACHLAVQFETGAGAVAALDEAGVSVVKTQVSSALRVDDPGSEAGRELLAGFVEPKFLHQTREIVDAGVQGTDDLPEALDGALPAKDQWRVHFHVPVHTHEHTTQDELVDTLGQLAGGAVPRTRHFEVETYTWSVMRDAPTDDEGLVAGLASELEWTRDRLVALGAEVL</sequence>
<feature type="domain" description="Xylose isomerase-like TIM barrel" evidence="1">
    <location>
        <begin position="60"/>
        <end position="216"/>
    </location>
</feature>
<dbReference type="InterPro" id="IPR036237">
    <property type="entry name" value="Xyl_isomerase-like_sf"/>
</dbReference>
<dbReference type="OrthoDB" id="9785907at2"/>
<protein>
    <submittedName>
        <fullName evidence="2">Sugar phosphate isomerase/epimerase</fullName>
    </submittedName>
</protein>
<accession>A0A660L4N2</accession>
<keyword evidence="2" id="KW-0413">Isomerase</keyword>
<proteinExistence type="predicted"/>
<evidence type="ECO:0000259" key="1">
    <source>
        <dbReference type="Pfam" id="PF01261"/>
    </source>
</evidence>
<evidence type="ECO:0000313" key="2">
    <source>
        <dbReference type="EMBL" id="RKQ88275.1"/>
    </source>
</evidence>
<dbReference type="RefSeq" id="WP_121257648.1">
    <property type="nucleotide sequence ID" value="NZ_RBIL01000002.1"/>
</dbReference>
<dbReference type="GO" id="GO:0016853">
    <property type="term" value="F:isomerase activity"/>
    <property type="evidence" value="ECO:0007669"/>
    <property type="project" value="UniProtKB-KW"/>
</dbReference>
<dbReference type="EMBL" id="RBIL01000002">
    <property type="protein sequence ID" value="RKQ88275.1"/>
    <property type="molecule type" value="Genomic_DNA"/>
</dbReference>
<comment type="caution">
    <text evidence="2">The sequence shown here is derived from an EMBL/GenBank/DDBJ whole genome shotgun (WGS) entry which is preliminary data.</text>
</comment>
<keyword evidence="3" id="KW-1185">Reference proteome</keyword>
<dbReference type="SUPFAM" id="SSF51658">
    <property type="entry name" value="Xylose isomerase-like"/>
    <property type="match status" value="1"/>
</dbReference>
<dbReference type="Proteomes" id="UP000278962">
    <property type="component" value="Unassembled WGS sequence"/>
</dbReference>
<dbReference type="Pfam" id="PF01261">
    <property type="entry name" value="AP_endonuc_2"/>
    <property type="match status" value="1"/>
</dbReference>
<reference evidence="2 3" key="1">
    <citation type="submission" date="2018-10" db="EMBL/GenBank/DDBJ databases">
        <title>Genomic Encyclopedia of Archaeal and Bacterial Type Strains, Phase II (KMG-II): from individual species to whole genera.</title>
        <authorList>
            <person name="Goeker M."/>
        </authorList>
    </citation>
    <scope>NUCLEOTIDE SEQUENCE [LARGE SCALE GENOMIC DNA]</scope>
    <source>
        <strain evidence="2 3">DSM 14954</strain>
    </source>
</reference>
<dbReference type="InterPro" id="IPR013022">
    <property type="entry name" value="Xyl_isomerase-like_TIM-brl"/>
</dbReference>
<evidence type="ECO:0000313" key="3">
    <source>
        <dbReference type="Proteomes" id="UP000278962"/>
    </source>
</evidence>
<dbReference type="NCBIfam" id="NF035939">
    <property type="entry name" value="TIM_EboE"/>
    <property type="match status" value="1"/>
</dbReference>
<dbReference type="Gene3D" id="3.20.20.150">
    <property type="entry name" value="Divalent-metal-dependent TIM barrel enzymes"/>
    <property type="match status" value="1"/>
</dbReference>
<gene>
    <name evidence="2" type="ORF">C8N24_6317</name>
</gene>
<dbReference type="AlphaFoldDB" id="A0A660L4N2"/>
<organism evidence="2 3">
    <name type="scientific">Solirubrobacter pauli</name>
    <dbReference type="NCBI Taxonomy" id="166793"/>
    <lineage>
        <taxon>Bacteria</taxon>
        <taxon>Bacillati</taxon>
        <taxon>Actinomycetota</taxon>
        <taxon>Thermoleophilia</taxon>
        <taxon>Solirubrobacterales</taxon>
        <taxon>Solirubrobacteraceae</taxon>
        <taxon>Solirubrobacter</taxon>
    </lineage>
</organism>
<name>A0A660L4N2_9ACTN</name>